<comment type="cofactor">
    <cofactor evidence="1">
        <name>Mg(2+)</name>
        <dbReference type="ChEBI" id="CHEBI:18420"/>
    </cofactor>
</comment>
<comment type="caution">
    <text evidence="7">The sequence shown here is derived from an EMBL/GenBank/DDBJ whole genome shotgun (WGS) entry which is preliminary data.</text>
</comment>
<evidence type="ECO:0000256" key="2">
    <source>
        <dbReference type="ARBA" id="ARBA00022500"/>
    </source>
</evidence>
<name>A0A2D3WEC2_9BACT</name>
<gene>
    <name evidence="7" type="ORF">CFH83_04310</name>
</gene>
<sequence>MAKRVIIVDDSRAVIATAELALDGLISSGVIEFKSYLNPLELLGALQNGSENFDMLISDVNMPEMNGLDLARAIKSDERYKTKPIIVLTTESSEQMKMTGKEIGVTGWMVKPFNDEKLVKSIKMVLGV</sequence>
<accession>A0A2D3WEC2</accession>
<keyword evidence="2" id="KW-0145">Chemotaxis</keyword>
<dbReference type="Proteomes" id="UP000228859">
    <property type="component" value="Unassembled WGS sequence"/>
</dbReference>
<evidence type="ECO:0000256" key="1">
    <source>
        <dbReference type="ARBA" id="ARBA00001946"/>
    </source>
</evidence>
<dbReference type="AlphaFoldDB" id="A0A2D3WEC2"/>
<evidence type="ECO:0000259" key="6">
    <source>
        <dbReference type="PROSITE" id="PS50110"/>
    </source>
</evidence>
<dbReference type="InterPro" id="IPR001789">
    <property type="entry name" value="Sig_transdc_resp-reg_receiver"/>
</dbReference>
<dbReference type="PANTHER" id="PTHR44591:SF25">
    <property type="entry name" value="CHEMOTAXIS TWO-COMPONENT RESPONSE REGULATOR"/>
    <property type="match status" value="1"/>
</dbReference>
<feature type="domain" description="Response regulatory" evidence="6">
    <location>
        <begin position="4"/>
        <end position="126"/>
    </location>
</feature>
<dbReference type="PANTHER" id="PTHR44591">
    <property type="entry name" value="STRESS RESPONSE REGULATOR PROTEIN 1"/>
    <property type="match status" value="1"/>
</dbReference>
<dbReference type="Gene3D" id="3.40.50.2300">
    <property type="match status" value="1"/>
</dbReference>
<keyword evidence="4" id="KW-0283">Flagellar rotation</keyword>
<evidence type="ECO:0000256" key="3">
    <source>
        <dbReference type="ARBA" id="ARBA00022553"/>
    </source>
</evidence>
<protein>
    <recommendedName>
        <fullName evidence="6">Response regulatory domain-containing protein</fullName>
    </recommendedName>
</protein>
<proteinExistence type="predicted"/>
<evidence type="ECO:0000313" key="8">
    <source>
        <dbReference type="Proteomes" id="UP000228859"/>
    </source>
</evidence>
<evidence type="ECO:0000256" key="4">
    <source>
        <dbReference type="ARBA" id="ARBA00022779"/>
    </source>
</evidence>
<dbReference type="SMART" id="SM00448">
    <property type="entry name" value="REC"/>
    <property type="match status" value="1"/>
</dbReference>
<keyword evidence="3 5" id="KW-0597">Phosphoprotein</keyword>
<organism evidence="7 8">
    <name type="scientific">Sulfuricurvum kujiense</name>
    <dbReference type="NCBI Taxonomy" id="148813"/>
    <lineage>
        <taxon>Bacteria</taxon>
        <taxon>Pseudomonadati</taxon>
        <taxon>Campylobacterota</taxon>
        <taxon>Epsilonproteobacteria</taxon>
        <taxon>Campylobacterales</taxon>
        <taxon>Sulfurimonadaceae</taxon>
        <taxon>Sulfuricurvum</taxon>
    </lineage>
</organism>
<dbReference type="GO" id="GO:0097588">
    <property type="term" value="P:archaeal or bacterial-type flagellum-dependent cell motility"/>
    <property type="evidence" value="ECO:0007669"/>
    <property type="project" value="UniProtKB-KW"/>
</dbReference>
<evidence type="ECO:0000256" key="5">
    <source>
        <dbReference type="PROSITE-ProRule" id="PRU00169"/>
    </source>
</evidence>
<dbReference type="InterPro" id="IPR011006">
    <property type="entry name" value="CheY-like_superfamily"/>
</dbReference>
<dbReference type="Pfam" id="PF00072">
    <property type="entry name" value="Response_reg"/>
    <property type="match status" value="1"/>
</dbReference>
<dbReference type="PROSITE" id="PS50110">
    <property type="entry name" value="RESPONSE_REGULATORY"/>
    <property type="match status" value="1"/>
</dbReference>
<dbReference type="EMBL" id="DLUI01000063">
    <property type="protein sequence ID" value="DAB38778.1"/>
    <property type="molecule type" value="Genomic_DNA"/>
</dbReference>
<dbReference type="InterPro" id="IPR050595">
    <property type="entry name" value="Bact_response_regulator"/>
</dbReference>
<dbReference type="RefSeq" id="WP_303662922.1">
    <property type="nucleotide sequence ID" value="NZ_DLUI01000063.1"/>
</dbReference>
<feature type="modified residue" description="4-aspartylphosphate" evidence="5">
    <location>
        <position position="59"/>
    </location>
</feature>
<dbReference type="GO" id="GO:0006935">
    <property type="term" value="P:chemotaxis"/>
    <property type="evidence" value="ECO:0007669"/>
    <property type="project" value="UniProtKB-KW"/>
</dbReference>
<dbReference type="SUPFAM" id="SSF52172">
    <property type="entry name" value="CheY-like"/>
    <property type="match status" value="1"/>
</dbReference>
<dbReference type="GO" id="GO:0000160">
    <property type="term" value="P:phosphorelay signal transduction system"/>
    <property type="evidence" value="ECO:0007669"/>
    <property type="project" value="InterPro"/>
</dbReference>
<evidence type="ECO:0000313" key="7">
    <source>
        <dbReference type="EMBL" id="DAB38778.1"/>
    </source>
</evidence>
<reference evidence="7 8" key="1">
    <citation type="journal article" date="2017" name="Front. Microbiol.">
        <title>Comparative Genomic Analysis of the Class Epsilonproteobacteria and Proposed Reclassification to Epsilonbacteraeota (phyl. nov.).</title>
        <authorList>
            <person name="Waite D.W."/>
            <person name="Vanwonterghem I."/>
            <person name="Rinke C."/>
            <person name="Parks D.H."/>
            <person name="Zhang Y."/>
            <person name="Takai K."/>
            <person name="Sievert S.M."/>
            <person name="Simon J."/>
            <person name="Campbell B.J."/>
            <person name="Hanson T.E."/>
            <person name="Woyke T."/>
            <person name="Klotz M.G."/>
            <person name="Hugenholtz P."/>
        </authorList>
    </citation>
    <scope>NUCLEOTIDE SEQUENCE [LARGE SCALE GENOMIC DNA]</scope>
    <source>
        <strain evidence="7">UBA12443</strain>
    </source>
</reference>